<evidence type="ECO:0000313" key="2">
    <source>
        <dbReference type="EMBL" id="KAJ9151055.1"/>
    </source>
</evidence>
<keyword evidence="1" id="KW-0732">Signal</keyword>
<dbReference type="Proteomes" id="UP001174691">
    <property type="component" value="Unassembled WGS sequence"/>
</dbReference>
<organism evidence="2 3">
    <name type="scientific">Coniochaeta hoffmannii</name>
    <dbReference type="NCBI Taxonomy" id="91930"/>
    <lineage>
        <taxon>Eukaryota</taxon>
        <taxon>Fungi</taxon>
        <taxon>Dikarya</taxon>
        <taxon>Ascomycota</taxon>
        <taxon>Pezizomycotina</taxon>
        <taxon>Sordariomycetes</taxon>
        <taxon>Sordariomycetidae</taxon>
        <taxon>Coniochaetales</taxon>
        <taxon>Coniochaetaceae</taxon>
        <taxon>Coniochaeta</taxon>
    </lineage>
</organism>
<evidence type="ECO:0000256" key="1">
    <source>
        <dbReference type="SAM" id="SignalP"/>
    </source>
</evidence>
<evidence type="ECO:0000313" key="3">
    <source>
        <dbReference type="Proteomes" id="UP001174691"/>
    </source>
</evidence>
<protein>
    <recommendedName>
        <fullName evidence="4">AA1-like domain-containing protein</fullName>
    </recommendedName>
</protein>
<gene>
    <name evidence="2" type="ORF">NKR19_g5001</name>
</gene>
<evidence type="ECO:0008006" key="4">
    <source>
        <dbReference type="Google" id="ProtNLM"/>
    </source>
</evidence>
<dbReference type="AlphaFoldDB" id="A0AA38S7Y1"/>
<reference evidence="2" key="1">
    <citation type="submission" date="2022-07" db="EMBL/GenBank/DDBJ databases">
        <title>Fungi with potential for degradation of polypropylene.</title>
        <authorList>
            <person name="Gostincar C."/>
        </authorList>
    </citation>
    <scope>NUCLEOTIDE SEQUENCE</scope>
    <source>
        <strain evidence="2">EXF-13287</strain>
    </source>
</reference>
<feature type="chain" id="PRO_5041416880" description="AA1-like domain-containing protein" evidence="1">
    <location>
        <begin position="21"/>
        <end position="165"/>
    </location>
</feature>
<proteinExistence type="predicted"/>
<sequence>MKYWSPILALLCTCSHVATAILPQLWRSSGRPFPIDGFVAQGYPQMMDGDSHLSFVEYNVTVSTGEDSIWCWAWAHVSDLSIGDIPTMACQADHTVKWSFLRTPANEFNFTVSWQYTGHGHLIGSWIIPDAQVQWVTDDGDVAVQHYVGPTSFTVDTEDVFGTRA</sequence>
<accession>A0AA38S7Y1</accession>
<dbReference type="EMBL" id="JANBVN010000066">
    <property type="protein sequence ID" value="KAJ9151055.1"/>
    <property type="molecule type" value="Genomic_DNA"/>
</dbReference>
<feature type="signal peptide" evidence="1">
    <location>
        <begin position="1"/>
        <end position="20"/>
    </location>
</feature>
<name>A0AA38S7Y1_9PEZI</name>
<keyword evidence="3" id="KW-1185">Reference proteome</keyword>
<comment type="caution">
    <text evidence="2">The sequence shown here is derived from an EMBL/GenBank/DDBJ whole genome shotgun (WGS) entry which is preliminary data.</text>
</comment>